<dbReference type="Proteomes" id="UP000887580">
    <property type="component" value="Unplaced"/>
</dbReference>
<accession>A0AC35GP71</accession>
<evidence type="ECO:0000313" key="2">
    <source>
        <dbReference type="WBParaSite" id="PS1159_v2.g727.t1"/>
    </source>
</evidence>
<name>A0AC35GP71_9BILA</name>
<evidence type="ECO:0000313" key="1">
    <source>
        <dbReference type="Proteomes" id="UP000887580"/>
    </source>
</evidence>
<organism evidence="1 2">
    <name type="scientific">Panagrolaimus sp. PS1159</name>
    <dbReference type="NCBI Taxonomy" id="55785"/>
    <lineage>
        <taxon>Eukaryota</taxon>
        <taxon>Metazoa</taxon>
        <taxon>Ecdysozoa</taxon>
        <taxon>Nematoda</taxon>
        <taxon>Chromadorea</taxon>
        <taxon>Rhabditida</taxon>
        <taxon>Tylenchina</taxon>
        <taxon>Panagrolaimomorpha</taxon>
        <taxon>Panagrolaimoidea</taxon>
        <taxon>Panagrolaimidae</taxon>
        <taxon>Panagrolaimus</taxon>
    </lineage>
</organism>
<reference evidence="2" key="1">
    <citation type="submission" date="2022-11" db="UniProtKB">
        <authorList>
            <consortium name="WormBaseParasite"/>
        </authorList>
    </citation>
    <scope>IDENTIFICATION</scope>
</reference>
<dbReference type="WBParaSite" id="PS1159_v2.g727.t1">
    <property type="protein sequence ID" value="PS1159_v2.g727.t1"/>
    <property type="gene ID" value="PS1159_v2.g727"/>
</dbReference>
<proteinExistence type="predicted"/>
<sequence>MITVIDTVAECGTITALQMPAIKFLEFLYIENTVFAAISFQFSSYTLFTQCYTHIAISINRYWTVLNTTKKGNPKFEKSGKIAIWFLPFLTIPFIVPRFWFNANFIRDENGRLWPSYNTSKDVEHVYAQFHQS</sequence>
<protein>
    <submittedName>
        <fullName evidence="2">Serpentine receptor class gamma</fullName>
    </submittedName>
</protein>